<evidence type="ECO:0000256" key="1">
    <source>
        <dbReference type="PROSITE-ProRule" id="PRU00175"/>
    </source>
</evidence>
<dbReference type="SMART" id="SM00184">
    <property type="entry name" value="RING"/>
    <property type="match status" value="1"/>
</dbReference>
<protein>
    <recommendedName>
        <fullName evidence="2">RING-type domain-containing protein</fullName>
    </recommendedName>
</protein>
<dbReference type="GO" id="GO:0005737">
    <property type="term" value="C:cytoplasm"/>
    <property type="evidence" value="ECO:0007669"/>
    <property type="project" value="TreeGrafter"/>
</dbReference>
<dbReference type="GO" id="GO:0016567">
    <property type="term" value="P:protein ubiquitination"/>
    <property type="evidence" value="ECO:0007669"/>
    <property type="project" value="TreeGrafter"/>
</dbReference>
<organism evidence="3 4">
    <name type="scientific">Babesia bovis</name>
    <dbReference type="NCBI Taxonomy" id="5865"/>
    <lineage>
        <taxon>Eukaryota</taxon>
        <taxon>Sar</taxon>
        <taxon>Alveolata</taxon>
        <taxon>Apicomplexa</taxon>
        <taxon>Aconoidasida</taxon>
        <taxon>Piroplasmida</taxon>
        <taxon>Babesiidae</taxon>
        <taxon>Babesia</taxon>
    </lineage>
</organism>
<accession>A7AWU0</accession>
<keyword evidence="1" id="KW-0862">Zinc</keyword>
<dbReference type="EMBL" id="AAXT01000005">
    <property type="protein sequence ID" value="EDO05518.1"/>
    <property type="molecule type" value="Genomic_DNA"/>
</dbReference>
<name>A7AWU0_BABBO</name>
<gene>
    <name evidence="3" type="ORF">BBOV_I004370</name>
</gene>
<dbReference type="GO" id="GO:0061630">
    <property type="term" value="F:ubiquitin protein ligase activity"/>
    <property type="evidence" value="ECO:0007669"/>
    <property type="project" value="UniProtKB-EC"/>
</dbReference>
<evidence type="ECO:0000259" key="2">
    <source>
        <dbReference type="PROSITE" id="PS50089"/>
    </source>
</evidence>
<dbReference type="STRING" id="5865.A7AWU0"/>
<evidence type="ECO:0000313" key="3">
    <source>
        <dbReference type="EMBL" id="EDO05518.1"/>
    </source>
</evidence>
<reference evidence="4" key="2">
    <citation type="journal article" date="2020" name="Data Brief">
        <title>Transcriptome dataset of Babesia bovis life stages within vertebrate and invertebrate hosts.</title>
        <authorList>
            <person name="Ueti M.W."/>
            <person name="Johnson W.C."/>
            <person name="Kappmeyer L.S."/>
            <person name="Herndon D.R."/>
            <person name="Mousel M.R."/>
            <person name="Reif K.E."/>
            <person name="Taus N.S."/>
            <person name="Ifeonu O.O."/>
            <person name="Silva J.C."/>
            <person name="Suarez C.E."/>
            <person name="Brayton K.A."/>
        </authorList>
    </citation>
    <scope>NUCLEOTIDE SEQUENCE [LARGE SCALE GENOMIC DNA]</scope>
</reference>
<evidence type="ECO:0000313" key="4">
    <source>
        <dbReference type="Proteomes" id="UP000002173"/>
    </source>
</evidence>
<dbReference type="PANTHER" id="PTHR22996">
    <property type="entry name" value="MAHOGUNIN"/>
    <property type="match status" value="1"/>
</dbReference>
<feature type="domain" description="RING-type" evidence="2">
    <location>
        <begin position="391"/>
        <end position="428"/>
    </location>
</feature>
<reference evidence="4" key="3">
    <citation type="journal article" date="2021" name="Int. J. Parasitol.">
        <title>Comparative analysis of gene expression between Babesia bovis blood stages and kinetes allowed by improved genome annotation.</title>
        <authorList>
            <person name="Ueti M.W."/>
            <person name="Johnson W.C."/>
            <person name="Kappmeyer L.S."/>
            <person name="Herndon D.R."/>
            <person name="Mousel M.R."/>
            <person name="Reif K.E."/>
            <person name="Taus N.S."/>
            <person name="Ifeonu O.O."/>
            <person name="Silva J.C."/>
            <person name="Suarez C.E."/>
            <person name="Brayton K.A."/>
        </authorList>
    </citation>
    <scope>NUCLEOTIDE SEQUENCE [LARGE SCALE GENOMIC DNA]</scope>
</reference>
<dbReference type="AlphaFoldDB" id="A7AWU0"/>
<keyword evidence="1" id="KW-0479">Metal-binding</keyword>
<dbReference type="Gene3D" id="3.30.40.10">
    <property type="entry name" value="Zinc/RING finger domain, C3HC4 (zinc finger)"/>
    <property type="match status" value="1"/>
</dbReference>
<reference evidence="3 4" key="1">
    <citation type="journal article" date="2007" name="PLoS Pathog.">
        <title>Genome sequence of Babesia bovis and comparative analysis of apicomplexan hemoprotozoa.</title>
        <authorList>
            <person name="Brayton K.A."/>
            <person name="Lau A.O.T."/>
            <person name="Herndon D.R."/>
            <person name="Hannick L."/>
            <person name="Kappmeyer L.S."/>
            <person name="Berens S.J."/>
            <person name="Bidwell S.L."/>
            <person name="Brown W.C."/>
            <person name="Crabtree J."/>
            <person name="Fadrosh D."/>
            <person name="Feldblum T."/>
            <person name="Forberger H.A."/>
            <person name="Haas B.J."/>
            <person name="Howell J.M."/>
            <person name="Khouri H."/>
            <person name="Koo H."/>
            <person name="Mann D.J."/>
            <person name="Norimine J."/>
            <person name="Paulsen I.T."/>
            <person name="Radune D."/>
            <person name="Ren Q."/>
            <person name="Smith R.K. Jr."/>
            <person name="Suarez C.E."/>
            <person name="White O."/>
            <person name="Wortman J.R."/>
            <person name="Knowles D.P. Jr."/>
            <person name="McElwain T.F."/>
            <person name="Nene V.M."/>
        </authorList>
    </citation>
    <scope>NUCLEOTIDE SEQUENCE [LARGE SCALE GENOMIC DNA]</scope>
    <source>
        <strain evidence="3">T2Bo</strain>
    </source>
</reference>
<dbReference type="Proteomes" id="UP000002173">
    <property type="component" value="Unassembled WGS sequence"/>
</dbReference>
<dbReference type="SUPFAM" id="SSF57850">
    <property type="entry name" value="RING/U-box"/>
    <property type="match status" value="1"/>
</dbReference>
<sequence length="444" mass="49764">MDEYVLNNFDWSPYSNQARSRFIGGSNGVLQSSGFNNLVTAAVVCGIVAWALRLWMEFRSLHHVQKQMSTVPKILHLKGMAEFAGDLVTLTHEHFSAVVKLRHNLSPLPVPRIHMPATIIASSIHVELDGTSEDSPLDPMSDSEPTSMYPSNLDNLCVSFNMDCNRTTFVSAHWGVPVSVLQKICVGTREAQVERPNEKFSLKRFFRSLLYPNYDDGYQGLLDYDESVVLDSPDDRDERFGRFSALAHADKLCTSEAVCYSAGEGVRCKVTPPVKAFSVDGFHRSVWEILLERRYNGEEIIPLVIVLYSPRNHDTRVFVEGNVESYQGIAELTMVGFVGRLGLRERLPRSFGSAAGVSVDFSRQVCFSNDFRNPQEPRDMFGMGDDADTDCLICLSNRMDTVLLPCGHASFCYTCLQSLRTEKCPVCRGSFTSYIKFPLVRNSS</sequence>
<dbReference type="VEuPathDB" id="PiroplasmaDB:BBOV_I004370"/>
<keyword evidence="1" id="KW-0863">Zinc-finger</keyword>
<dbReference type="GeneID" id="5477302"/>
<dbReference type="OMA" id="EPRDMFG"/>
<dbReference type="RefSeq" id="XP_001609086.1">
    <property type="nucleotide sequence ID" value="XM_001609036.1"/>
</dbReference>
<proteinExistence type="predicted"/>
<dbReference type="InterPro" id="IPR045194">
    <property type="entry name" value="MGRN1/RNF157-like"/>
</dbReference>
<dbReference type="PROSITE" id="PS50089">
    <property type="entry name" value="ZF_RING_2"/>
    <property type="match status" value="1"/>
</dbReference>
<dbReference type="Pfam" id="PF13920">
    <property type="entry name" value="zf-C3HC4_3"/>
    <property type="match status" value="1"/>
</dbReference>
<dbReference type="KEGG" id="bbo:BBOV_I004370"/>
<dbReference type="PANTHER" id="PTHR22996:SF0">
    <property type="entry name" value="RE60872P-RELATED"/>
    <property type="match status" value="1"/>
</dbReference>
<comment type="caution">
    <text evidence="3">The sequence shown here is derived from an EMBL/GenBank/DDBJ whole genome shotgun (WGS) entry which is preliminary data.</text>
</comment>
<keyword evidence="4" id="KW-1185">Reference proteome</keyword>
<dbReference type="InterPro" id="IPR001841">
    <property type="entry name" value="Znf_RING"/>
</dbReference>
<dbReference type="GO" id="GO:0008270">
    <property type="term" value="F:zinc ion binding"/>
    <property type="evidence" value="ECO:0007669"/>
    <property type="project" value="UniProtKB-KW"/>
</dbReference>
<dbReference type="InterPro" id="IPR013083">
    <property type="entry name" value="Znf_RING/FYVE/PHD"/>
</dbReference>
<dbReference type="InParanoid" id="A7AWU0"/>
<dbReference type="eggNOG" id="ENOG502SGC7">
    <property type="taxonomic scope" value="Eukaryota"/>
</dbReference>